<evidence type="ECO:0000256" key="9">
    <source>
        <dbReference type="SAM" id="MobiDB-lite"/>
    </source>
</evidence>
<proteinExistence type="predicted"/>
<dbReference type="SUPFAM" id="SSF46626">
    <property type="entry name" value="Cytochrome c"/>
    <property type="match status" value="1"/>
</dbReference>
<dbReference type="GO" id="GO:0020037">
    <property type="term" value="F:heme binding"/>
    <property type="evidence" value="ECO:0007669"/>
    <property type="project" value="InterPro"/>
</dbReference>
<evidence type="ECO:0000256" key="2">
    <source>
        <dbReference type="ARBA" id="ARBA00022448"/>
    </source>
</evidence>
<evidence type="ECO:0000256" key="1">
    <source>
        <dbReference type="ARBA" id="ARBA00001926"/>
    </source>
</evidence>
<keyword evidence="6" id="KW-0249">Electron transport</keyword>
<protein>
    <submittedName>
        <fullName evidence="12">Cytochrome c</fullName>
    </submittedName>
</protein>
<dbReference type="PROSITE" id="PS51007">
    <property type="entry name" value="CYTC"/>
    <property type="match status" value="1"/>
</dbReference>
<dbReference type="InterPro" id="IPR009056">
    <property type="entry name" value="Cyt_c-like_dom"/>
</dbReference>
<evidence type="ECO:0000256" key="3">
    <source>
        <dbReference type="ARBA" id="ARBA00022617"/>
    </source>
</evidence>
<comment type="cofactor">
    <cofactor evidence="1">
        <name>heme c</name>
        <dbReference type="ChEBI" id="CHEBI:61717"/>
    </cofactor>
</comment>
<reference evidence="12" key="1">
    <citation type="submission" date="2021-03" db="EMBL/GenBank/DDBJ databases">
        <title>Sagittula salina sp. nov. strain M10.9X isolated from the marine waste.</title>
        <authorList>
            <person name="Satari L."/>
            <person name="Molina-Menor E."/>
            <person name="Vidal-Verdu A."/>
            <person name="Pascual J."/>
            <person name="Pereto J."/>
            <person name="Porcar M."/>
        </authorList>
    </citation>
    <scope>NUCLEOTIDE SEQUENCE</scope>
    <source>
        <strain evidence="12">M10.9X</strain>
    </source>
</reference>
<organism evidence="12 13">
    <name type="scientific">Sagittula salina</name>
    <dbReference type="NCBI Taxonomy" id="2820268"/>
    <lineage>
        <taxon>Bacteria</taxon>
        <taxon>Pseudomonadati</taxon>
        <taxon>Pseudomonadota</taxon>
        <taxon>Alphaproteobacteria</taxon>
        <taxon>Rhodobacterales</taxon>
        <taxon>Roseobacteraceae</taxon>
        <taxon>Sagittula</taxon>
    </lineage>
</organism>
<name>A0A940S232_9RHOB</name>
<dbReference type="GO" id="GO:0009055">
    <property type="term" value="F:electron transfer activity"/>
    <property type="evidence" value="ECO:0007669"/>
    <property type="project" value="InterPro"/>
</dbReference>
<dbReference type="Proteomes" id="UP000675940">
    <property type="component" value="Unassembled WGS sequence"/>
</dbReference>
<dbReference type="InterPro" id="IPR051459">
    <property type="entry name" value="Cytochrome_c-type_DH"/>
</dbReference>
<keyword evidence="5 8" id="KW-0479">Metal-binding</keyword>
<keyword evidence="13" id="KW-1185">Reference proteome</keyword>
<keyword evidence="7 8" id="KW-0408">Iron</keyword>
<dbReference type="PANTHER" id="PTHR35008:SF4">
    <property type="entry name" value="BLL4482 PROTEIN"/>
    <property type="match status" value="1"/>
</dbReference>
<dbReference type="InterPro" id="IPR036909">
    <property type="entry name" value="Cyt_c-like_dom_sf"/>
</dbReference>
<feature type="region of interest" description="Disordered" evidence="9">
    <location>
        <begin position="52"/>
        <end position="76"/>
    </location>
</feature>
<dbReference type="EMBL" id="JAGISH010000008">
    <property type="protein sequence ID" value="MBP0483696.1"/>
    <property type="molecule type" value="Genomic_DNA"/>
</dbReference>
<dbReference type="GO" id="GO:0005506">
    <property type="term" value="F:iron ion binding"/>
    <property type="evidence" value="ECO:0007669"/>
    <property type="project" value="InterPro"/>
</dbReference>
<dbReference type="PANTHER" id="PTHR35008">
    <property type="entry name" value="BLL4482 PROTEIN-RELATED"/>
    <property type="match status" value="1"/>
</dbReference>
<dbReference type="Gene3D" id="1.10.760.10">
    <property type="entry name" value="Cytochrome c-like domain"/>
    <property type="match status" value="1"/>
</dbReference>
<feature type="chain" id="PRO_5037130474" evidence="10">
    <location>
        <begin position="22"/>
        <end position="146"/>
    </location>
</feature>
<dbReference type="PRINTS" id="PR00605">
    <property type="entry name" value="CYTCHROMECIC"/>
</dbReference>
<keyword evidence="10" id="KW-0732">Signal</keyword>
<feature type="signal peptide" evidence="10">
    <location>
        <begin position="1"/>
        <end position="21"/>
    </location>
</feature>
<evidence type="ECO:0000313" key="13">
    <source>
        <dbReference type="Proteomes" id="UP000675940"/>
    </source>
</evidence>
<evidence type="ECO:0000256" key="7">
    <source>
        <dbReference type="ARBA" id="ARBA00023004"/>
    </source>
</evidence>
<dbReference type="InterPro" id="IPR008168">
    <property type="entry name" value="Cyt_C_IC"/>
</dbReference>
<feature type="domain" description="Cytochrome c" evidence="11">
    <location>
        <begin position="28"/>
        <end position="130"/>
    </location>
</feature>
<keyword evidence="2" id="KW-0813">Transport</keyword>
<evidence type="ECO:0000259" key="11">
    <source>
        <dbReference type="PROSITE" id="PS51007"/>
    </source>
</evidence>
<keyword evidence="3 8" id="KW-0349">Heme</keyword>
<evidence type="ECO:0000256" key="4">
    <source>
        <dbReference type="ARBA" id="ARBA00022660"/>
    </source>
</evidence>
<dbReference type="AlphaFoldDB" id="A0A940S232"/>
<evidence type="ECO:0000256" key="6">
    <source>
        <dbReference type="ARBA" id="ARBA00022982"/>
    </source>
</evidence>
<keyword evidence="4" id="KW-0679">Respiratory chain</keyword>
<dbReference type="Pfam" id="PF00034">
    <property type="entry name" value="Cytochrom_C"/>
    <property type="match status" value="1"/>
</dbReference>
<sequence>MRAVCLLAVAALAVPATAALAGHELDGGDIAHGQALYAENCADCHGTALQGQPDWQSPNAGGAYPAPPHDETGHTWHHSNQQNFDYVKFGGAEITRRLGIKTFTSGMPPFGDALSDDDIRDILAYIRSTWPKEIRDLQAMRNPPHE</sequence>
<evidence type="ECO:0000256" key="8">
    <source>
        <dbReference type="PROSITE-ProRule" id="PRU00433"/>
    </source>
</evidence>
<evidence type="ECO:0000256" key="10">
    <source>
        <dbReference type="SAM" id="SignalP"/>
    </source>
</evidence>
<evidence type="ECO:0000313" key="12">
    <source>
        <dbReference type="EMBL" id="MBP0483696.1"/>
    </source>
</evidence>
<accession>A0A940S232</accession>
<gene>
    <name evidence="12" type="ORF">J5474_14530</name>
</gene>
<comment type="caution">
    <text evidence="12">The sequence shown here is derived from an EMBL/GenBank/DDBJ whole genome shotgun (WGS) entry which is preliminary data.</text>
</comment>
<evidence type="ECO:0000256" key="5">
    <source>
        <dbReference type="ARBA" id="ARBA00022723"/>
    </source>
</evidence>